<proteinExistence type="predicted"/>
<feature type="non-terminal residue" evidence="1">
    <location>
        <position position="58"/>
    </location>
</feature>
<comment type="caution">
    <text evidence="1">The sequence shown here is derived from an EMBL/GenBank/DDBJ whole genome shotgun (WGS) entry which is preliminary data.</text>
</comment>
<dbReference type="EMBL" id="JASSZA010000007">
    <property type="protein sequence ID" value="KAK2106431.1"/>
    <property type="molecule type" value="Genomic_DNA"/>
</dbReference>
<keyword evidence="2" id="KW-1185">Reference proteome</keyword>
<dbReference type="Proteomes" id="UP001266305">
    <property type="component" value="Unassembled WGS sequence"/>
</dbReference>
<evidence type="ECO:0000313" key="1">
    <source>
        <dbReference type="EMBL" id="KAK2106431.1"/>
    </source>
</evidence>
<reference evidence="1 2" key="1">
    <citation type="submission" date="2023-05" db="EMBL/GenBank/DDBJ databases">
        <title>B98-5 Cell Line De Novo Hybrid Assembly: An Optical Mapping Approach.</title>
        <authorList>
            <person name="Kananen K."/>
            <person name="Auerbach J.A."/>
            <person name="Kautto E."/>
            <person name="Blachly J.S."/>
        </authorList>
    </citation>
    <scope>NUCLEOTIDE SEQUENCE [LARGE SCALE GENOMIC DNA]</scope>
    <source>
        <strain evidence="1">B95-8</strain>
        <tissue evidence="1">Cell line</tissue>
    </source>
</reference>
<feature type="non-terminal residue" evidence="1">
    <location>
        <position position="1"/>
    </location>
</feature>
<evidence type="ECO:0000313" key="2">
    <source>
        <dbReference type="Proteomes" id="UP001266305"/>
    </source>
</evidence>
<name>A0ABQ9VB88_SAGOE</name>
<gene>
    <name evidence="1" type="ORF">P7K49_015945</name>
</gene>
<sequence length="58" mass="6721">AVTKEAANIIEDVSLIVNTFLDNATWAYFHFGYTILISEYFSVCWKRVLLVINLDLEH</sequence>
<organism evidence="1 2">
    <name type="scientific">Saguinus oedipus</name>
    <name type="common">Cotton-top tamarin</name>
    <name type="synonym">Oedipomidas oedipus</name>
    <dbReference type="NCBI Taxonomy" id="9490"/>
    <lineage>
        <taxon>Eukaryota</taxon>
        <taxon>Metazoa</taxon>
        <taxon>Chordata</taxon>
        <taxon>Craniata</taxon>
        <taxon>Vertebrata</taxon>
        <taxon>Euteleostomi</taxon>
        <taxon>Mammalia</taxon>
        <taxon>Eutheria</taxon>
        <taxon>Euarchontoglires</taxon>
        <taxon>Primates</taxon>
        <taxon>Haplorrhini</taxon>
        <taxon>Platyrrhini</taxon>
        <taxon>Cebidae</taxon>
        <taxon>Callitrichinae</taxon>
        <taxon>Saguinus</taxon>
    </lineage>
</organism>
<protein>
    <submittedName>
        <fullName evidence="1">Uncharacterized protein</fullName>
    </submittedName>
</protein>
<accession>A0ABQ9VB88</accession>